<dbReference type="Pfam" id="PF02463">
    <property type="entry name" value="SMC_N"/>
    <property type="match status" value="1"/>
</dbReference>
<keyword evidence="3" id="KW-1185">Reference proteome</keyword>
<dbReference type="PANTHER" id="PTHR32182">
    <property type="entry name" value="DNA REPLICATION AND REPAIR PROTEIN RECF"/>
    <property type="match status" value="1"/>
</dbReference>
<sequence>MSNAIYHLSRLSFEQIEWITELKNKICQNGEITDEDIEIAFGKITSQDTTEDMLHLTVSSVSPDNAKTLYRLYENLNIEGLYDGKEIVFSPELTVIYGKNGSGKTSFFKALKDAFQKTQNIKGNIYSPSTNTTSAKFDFVDKEKHLAFQKKGLSTNFPGSELQTYNWTTGNQINASMKFCDRKILNSSLSKKDTGWSVDRYKLGHYDILRNAVDKVGLKVTTKIAEISRDYNSRLQTLLNGLKSEKDDGFKKQIQNNLTNHQTLKNLYTSLSTLELTDDHQSKKEGLQKNSTVSVSDLTTKIEALKAQGTILTNIQNITSEKTHIFSELIVIKEKIKRVTLLKNSLDFSKLEQYHLLFNSEENRDNYIELIKKITETALVFGHQNYPQSVEKCFYCNQNLPEENKLLISEIHSLIDNEISKEINGLNVELKSFRERIQIAVDKETPDYNYTSVGGIYDLVSKKQVQLDSLHTNAFDCSILSAIDKEIEELKDTLNSFDLLWNYNELLFYVAQSENNIVSGKIKSFEKQLLEIEKSKKTALDALNTIEDYEFCCNQKELISTLSGLLSENQKYTEANNHFAGYRTKISRDKGRVENELIRQNYLVTFNDNLEYFELPKRDCINRPFSNPSGQSKVDAKIQGTDHQFEISDVLSEGEAKIYAFCDWLTELEFDDNKILVLDDPVTSLDQSNIYKVVEKIIELSKNYQVIVFTHHFEFYHRLIQKSLGGKPINKGKCELCAEKPESNQCIGYNVGTGNTHKCSSYYLIEHILKPGQIIEDVMFFTLGWEQRIEVLRQNLLAGNIREADKHLRTSINNFFERFVLNDVKRQVYKNNDLIKEWRSFRQLDINDYNTLMEVHNKVSGESTIHEPSEEVRTPLDVRGYIGEFNKSVRAINNIRSFDNPSPPNPIGEIII</sequence>
<dbReference type="InterPro" id="IPR003395">
    <property type="entry name" value="RecF/RecN/SMC_N"/>
</dbReference>
<dbReference type="EMBL" id="VRUR01000002">
    <property type="protein sequence ID" value="TXN34991.1"/>
    <property type="molecule type" value="Genomic_DNA"/>
</dbReference>
<evidence type="ECO:0000313" key="2">
    <source>
        <dbReference type="EMBL" id="TXN34991.1"/>
    </source>
</evidence>
<dbReference type="SUPFAM" id="SSF52540">
    <property type="entry name" value="P-loop containing nucleoside triphosphate hydrolases"/>
    <property type="match status" value="2"/>
</dbReference>
<dbReference type="PANTHER" id="PTHR32182:SF0">
    <property type="entry name" value="DNA REPLICATION AND REPAIR PROTEIN RECF"/>
    <property type="match status" value="1"/>
</dbReference>
<gene>
    <name evidence="2" type="ORF">FVB32_10360</name>
</gene>
<evidence type="ECO:0000313" key="3">
    <source>
        <dbReference type="Proteomes" id="UP000321456"/>
    </source>
</evidence>
<dbReference type="GO" id="GO:0000731">
    <property type="term" value="P:DNA synthesis involved in DNA repair"/>
    <property type="evidence" value="ECO:0007669"/>
    <property type="project" value="TreeGrafter"/>
</dbReference>
<comment type="caution">
    <text evidence="2">The sequence shown here is derived from an EMBL/GenBank/DDBJ whole genome shotgun (WGS) entry which is preliminary data.</text>
</comment>
<reference evidence="2 3" key="1">
    <citation type="submission" date="2019-08" db="EMBL/GenBank/DDBJ databases">
        <title>Professor.</title>
        <authorList>
            <person name="Park J.S."/>
        </authorList>
    </citation>
    <scope>NUCLEOTIDE SEQUENCE [LARGE SCALE GENOMIC DNA]</scope>
    <source>
        <strain evidence="2 3">176CP5-101</strain>
    </source>
</reference>
<proteinExistence type="predicted"/>
<dbReference type="Proteomes" id="UP000321456">
    <property type="component" value="Unassembled WGS sequence"/>
</dbReference>
<dbReference type="Gene3D" id="3.40.50.300">
    <property type="entry name" value="P-loop containing nucleotide triphosphate hydrolases"/>
    <property type="match status" value="2"/>
</dbReference>
<protein>
    <submittedName>
        <fullName evidence="2">AAA family ATPase</fullName>
    </submittedName>
</protein>
<dbReference type="GO" id="GO:0006302">
    <property type="term" value="P:double-strand break repair"/>
    <property type="evidence" value="ECO:0007669"/>
    <property type="project" value="TreeGrafter"/>
</dbReference>
<feature type="domain" description="RecF/RecN/SMC N-terminal" evidence="1">
    <location>
        <begin position="85"/>
        <end position="718"/>
    </location>
</feature>
<organism evidence="2 3">
    <name type="scientific">Flagellimonas hymeniacidonis</name>
    <dbReference type="NCBI Taxonomy" id="2603628"/>
    <lineage>
        <taxon>Bacteria</taxon>
        <taxon>Pseudomonadati</taxon>
        <taxon>Bacteroidota</taxon>
        <taxon>Flavobacteriia</taxon>
        <taxon>Flavobacteriales</taxon>
        <taxon>Flavobacteriaceae</taxon>
        <taxon>Flagellimonas</taxon>
    </lineage>
</organism>
<dbReference type="RefSeq" id="WP_147743725.1">
    <property type="nucleotide sequence ID" value="NZ_VRUR01000002.1"/>
</dbReference>
<accession>A0A5C8V0R0</accession>
<evidence type="ECO:0000259" key="1">
    <source>
        <dbReference type="Pfam" id="PF02463"/>
    </source>
</evidence>
<name>A0A5C8V0R0_9FLAO</name>
<dbReference type="AlphaFoldDB" id="A0A5C8V0R0"/>
<dbReference type="InterPro" id="IPR027417">
    <property type="entry name" value="P-loop_NTPase"/>
</dbReference>